<proteinExistence type="predicted"/>
<evidence type="ECO:0000313" key="7">
    <source>
        <dbReference type="EMBL" id="MBC5763785.1"/>
    </source>
</evidence>
<feature type="transmembrane region" description="Helical" evidence="6">
    <location>
        <begin position="162"/>
        <end position="185"/>
    </location>
</feature>
<protein>
    <submittedName>
        <fullName evidence="7">UPF0104 family protein</fullName>
    </submittedName>
</protein>
<sequence>MSRHTVWHWARRGIGIAFLAFVVVLIVRYARNVDWDDVWRSVRALPASVLVQAAALAAVSHLLYSCFDLFGRRYTGHGIRPRTVMKIGFISYAFNLNMGSTVGGVGMRLRLYSHHGVRPVDVAKILTLSMVTNWLGDMALAGSFFTFAPLELPPHWKLDSDGLTLLGIGLLATVLVYLALCIWSPRRSWTIRGHEIELPPHRMAFLQVGISAANWATIAAVIWTLLQGRVEYSAVLSVLLLAAMAGLIVRVPAGLGVLEAVFLALLSHRVPEGQLLAALLAYRAIYYIAPLGVAALLYLATEARHRRLRAA</sequence>
<dbReference type="GO" id="GO:0005886">
    <property type="term" value="C:plasma membrane"/>
    <property type="evidence" value="ECO:0007669"/>
    <property type="project" value="UniProtKB-SubCell"/>
</dbReference>
<evidence type="ECO:0000256" key="1">
    <source>
        <dbReference type="ARBA" id="ARBA00004651"/>
    </source>
</evidence>
<reference evidence="7" key="1">
    <citation type="submission" date="2020-08" db="EMBL/GenBank/DDBJ databases">
        <title>Ramlibacter sp. GTP1 16S ribosomal RNA gene genome sequencing and assembly.</title>
        <authorList>
            <person name="Kang M."/>
        </authorList>
    </citation>
    <scope>NUCLEOTIDE SEQUENCE</scope>
    <source>
        <strain evidence="7">GTP1</strain>
    </source>
</reference>
<dbReference type="Proteomes" id="UP000596827">
    <property type="component" value="Unassembled WGS sequence"/>
</dbReference>
<feature type="transmembrane region" description="Helical" evidence="6">
    <location>
        <begin position="83"/>
        <end position="105"/>
    </location>
</feature>
<dbReference type="PANTHER" id="PTHR39087">
    <property type="entry name" value="UPF0104 MEMBRANE PROTEIN MJ1595"/>
    <property type="match status" value="1"/>
</dbReference>
<keyword evidence="2" id="KW-1003">Cell membrane</keyword>
<keyword evidence="4 6" id="KW-1133">Transmembrane helix</keyword>
<dbReference type="AlphaFoldDB" id="A0A923M4G9"/>
<evidence type="ECO:0000256" key="5">
    <source>
        <dbReference type="ARBA" id="ARBA00023136"/>
    </source>
</evidence>
<organism evidence="7 8">
    <name type="scientific">Ramlibacter albus</name>
    <dbReference type="NCBI Taxonomy" id="2079448"/>
    <lineage>
        <taxon>Bacteria</taxon>
        <taxon>Pseudomonadati</taxon>
        <taxon>Pseudomonadota</taxon>
        <taxon>Betaproteobacteria</taxon>
        <taxon>Burkholderiales</taxon>
        <taxon>Comamonadaceae</taxon>
        <taxon>Ramlibacter</taxon>
    </lineage>
</organism>
<accession>A0A923M4G9</accession>
<name>A0A923M4G9_9BURK</name>
<feature type="transmembrane region" description="Helical" evidence="6">
    <location>
        <begin position="238"/>
        <end position="264"/>
    </location>
</feature>
<comment type="subcellular location">
    <subcellularLocation>
        <location evidence="1">Cell membrane</location>
        <topology evidence="1">Multi-pass membrane protein</topology>
    </subcellularLocation>
</comment>
<keyword evidence="8" id="KW-1185">Reference proteome</keyword>
<evidence type="ECO:0000256" key="3">
    <source>
        <dbReference type="ARBA" id="ARBA00022692"/>
    </source>
</evidence>
<dbReference type="InterPro" id="IPR022791">
    <property type="entry name" value="L-PG_synthase/AglD"/>
</dbReference>
<feature type="transmembrane region" description="Helical" evidence="6">
    <location>
        <begin position="12"/>
        <end position="30"/>
    </location>
</feature>
<evidence type="ECO:0000256" key="4">
    <source>
        <dbReference type="ARBA" id="ARBA00022989"/>
    </source>
</evidence>
<keyword evidence="5 6" id="KW-0472">Membrane</keyword>
<evidence type="ECO:0000313" key="8">
    <source>
        <dbReference type="Proteomes" id="UP000596827"/>
    </source>
</evidence>
<feature type="transmembrane region" description="Helical" evidence="6">
    <location>
        <begin position="50"/>
        <end position="71"/>
    </location>
</feature>
<feature type="transmembrane region" description="Helical" evidence="6">
    <location>
        <begin position="205"/>
        <end position="226"/>
    </location>
</feature>
<dbReference type="Pfam" id="PF03706">
    <property type="entry name" value="LPG_synthase_TM"/>
    <property type="match status" value="1"/>
</dbReference>
<feature type="transmembrane region" description="Helical" evidence="6">
    <location>
        <begin position="284"/>
        <end position="301"/>
    </location>
</feature>
<evidence type="ECO:0000256" key="6">
    <source>
        <dbReference type="SAM" id="Phobius"/>
    </source>
</evidence>
<dbReference type="PANTHER" id="PTHR39087:SF2">
    <property type="entry name" value="UPF0104 MEMBRANE PROTEIN MJ1595"/>
    <property type="match status" value="1"/>
</dbReference>
<comment type="caution">
    <text evidence="7">The sequence shown here is derived from an EMBL/GenBank/DDBJ whole genome shotgun (WGS) entry which is preliminary data.</text>
</comment>
<dbReference type="EMBL" id="JACORU010000001">
    <property type="protein sequence ID" value="MBC5763785.1"/>
    <property type="molecule type" value="Genomic_DNA"/>
</dbReference>
<gene>
    <name evidence="7" type="ORF">H8R02_04945</name>
</gene>
<keyword evidence="3 6" id="KW-0812">Transmembrane</keyword>
<evidence type="ECO:0000256" key="2">
    <source>
        <dbReference type="ARBA" id="ARBA00022475"/>
    </source>
</evidence>